<comment type="similarity">
    <text evidence="2">Belongs to the TAF9 family.</text>
</comment>
<dbReference type="GO" id="GO:0016251">
    <property type="term" value="F:RNA polymerase II general transcription initiation factor activity"/>
    <property type="evidence" value="ECO:0007669"/>
    <property type="project" value="TreeGrafter"/>
</dbReference>
<name>A0A8H3FCI5_9LECA</name>
<comment type="subcellular location">
    <subcellularLocation>
        <location evidence="1">Nucleus</location>
    </subcellularLocation>
</comment>
<evidence type="ECO:0000313" key="8">
    <source>
        <dbReference type="Proteomes" id="UP000664169"/>
    </source>
</evidence>
<dbReference type="GO" id="GO:0003713">
    <property type="term" value="F:transcription coactivator activity"/>
    <property type="evidence" value="ECO:0007669"/>
    <property type="project" value="TreeGrafter"/>
</dbReference>
<dbReference type="PANTHER" id="PTHR48068:SF4">
    <property type="entry name" value="TATA-BOX BINDING PROTEIN ASSOCIATED FACTOR 9"/>
    <property type="match status" value="1"/>
</dbReference>
<evidence type="ECO:0008006" key="9">
    <source>
        <dbReference type="Google" id="ProtNLM"/>
    </source>
</evidence>
<feature type="compositionally biased region" description="Acidic residues" evidence="6">
    <location>
        <begin position="213"/>
        <end position="228"/>
    </location>
</feature>
<feature type="region of interest" description="Disordered" evidence="6">
    <location>
        <begin position="1"/>
        <end position="55"/>
    </location>
</feature>
<dbReference type="PANTHER" id="PTHR48068">
    <property type="entry name" value="TAF9 RNA POLYMERASE II, TATA BOX-BINDING PROTEIN (TBP)-ASSOCIATED FACTOR"/>
    <property type="match status" value="1"/>
</dbReference>
<keyword evidence="5" id="KW-0539">Nucleus</keyword>
<dbReference type="Gene3D" id="1.10.20.10">
    <property type="entry name" value="Histone, subunit A"/>
    <property type="match status" value="1"/>
</dbReference>
<dbReference type="SUPFAM" id="SSF47113">
    <property type="entry name" value="Histone-fold"/>
    <property type="match status" value="1"/>
</dbReference>
<dbReference type="EMBL" id="CAJPDQ010000015">
    <property type="protein sequence ID" value="CAF9920147.1"/>
    <property type="molecule type" value="Genomic_DNA"/>
</dbReference>
<evidence type="ECO:0000256" key="4">
    <source>
        <dbReference type="ARBA" id="ARBA00023163"/>
    </source>
</evidence>
<reference evidence="7" key="1">
    <citation type="submission" date="2021-03" db="EMBL/GenBank/DDBJ databases">
        <authorList>
            <person name="Tagirdzhanova G."/>
        </authorList>
    </citation>
    <scope>NUCLEOTIDE SEQUENCE</scope>
</reference>
<comment type="caution">
    <text evidence="7">The sequence shown here is derived from an EMBL/GenBank/DDBJ whole genome shotgun (WGS) entry which is preliminary data.</text>
</comment>
<organism evidence="7 8">
    <name type="scientific">Gomphillus americanus</name>
    <dbReference type="NCBI Taxonomy" id="1940652"/>
    <lineage>
        <taxon>Eukaryota</taxon>
        <taxon>Fungi</taxon>
        <taxon>Dikarya</taxon>
        <taxon>Ascomycota</taxon>
        <taxon>Pezizomycotina</taxon>
        <taxon>Lecanoromycetes</taxon>
        <taxon>OSLEUM clade</taxon>
        <taxon>Ostropomycetidae</taxon>
        <taxon>Ostropales</taxon>
        <taxon>Graphidaceae</taxon>
        <taxon>Gomphilloideae</taxon>
        <taxon>Gomphillus</taxon>
    </lineage>
</organism>
<feature type="compositionally biased region" description="Pro residues" evidence="6">
    <location>
        <begin position="26"/>
        <end position="39"/>
    </location>
</feature>
<dbReference type="CDD" id="cd07979">
    <property type="entry name" value="HFD_TAF9"/>
    <property type="match status" value="1"/>
</dbReference>
<evidence type="ECO:0000256" key="2">
    <source>
        <dbReference type="ARBA" id="ARBA00007646"/>
    </source>
</evidence>
<protein>
    <recommendedName>
        <fullName evidence="9">Transcription initiation factor TFIID subunit 9B</fullName>
    </recommendedName>
</protein>
<evidence type="ECO:0000256" key="5">
    <source>
        <dbReference type="ARBA" id="ARBA00023242"/>
    </source>
</evidence>
<dbReference type="GO" id="GO:0000124">
    <property type="term" value="C:SAGA complex"/>
    <property type="evidence" value="ECO:0007669"/>
    <property type="project" value="TreeGrafter"/>
</dbReference>
<feature type="compositionally biased region" description="Basic and acidic residues" evidence="6">
    <location>
        <begin position="201"/>
        <end position="212"/>
    </location>
</feature>
<evidence type="ECO:0000256" key="3">
    <source>
        <dbReference type="ARBA" id="ARBA00023015"/>
    </source>
</evidence>
<dbReference type="GO" id="GO:0005669">
    <property type="term" value="C:transcription factor TFIID complex"/>
    <property type="evidence" value="ECO:0007669"/>
    <property type="project" value="TreeGrafter"/>
</dbReference>
<sequence>MAETNGTSPAPTSQPLNSTSNTQMRTPPPSQPTTAPPTADPAFPAISYNDNGLSRRPKDARIVHMMLADMGVTAYQERVPQQLIDFAYRHTSSILQEALHFNTEVYNSSGIAAKQADVNAVTMGALRLAVSSRTHYQFNPGLAKEQLQEMAGEKNKIALPPVPTDGPIGLPNERFTFSGVGYGLRDEWESEGEEDVDNDNAVDKEHTMVDREQEGDEEEEDERMEDLFGESYGGSGGGGADGEEMEE</sequence>
<dbReference type="OrthoDB" id="341924at2759"/>
<dbReference type="InterPro" id="IPR009072">
    <property type="entry name" value="Histone-fold"/>
</dbReference>
<accession>A0A8H3FCI5</accession>
<dbReference type="AlphaFoldDB" id="A0A8H3FCI5"/>
<evidence type="ECO:0000256" key="1">
    <source>
        <dbReference type="ARBA" id="ARBA00004123"/>
    </source>
</evidence>
<dbReference type="Pfam" id="PF02291">
    <property type="entry name" value="TFIID-31kDa"/>
    <property type="match status" value="1"/>
</dbReference>
<dbReference type="Proteomes" id="UP000664169">
    <property type="component" value="Unassembled WGS sequence"/>
</dbReference>
<feature type="compositionally biased region" description="Acidic residues" evidence="6">
    <location>
        <begin position="188"/>
        <end position="200"/>
    </location>
</feature>
<keyword evidence="8" id="KW-1185">Reference proteome</keyword>
<feature type="compositionally biased region" description="Gly residues" evidence="6">
    <location>
        <begin position="231"/>
        <end position="240"/>
    </location>
</feature>
<feature type="compositionally biased region" description="Polar residues" evidence="6">
    <location>
        <begin position="1"/>
        <end position="25"/>
    </location>
</feature>
<gene>
    <name evidence="7" type="ORF">GOMPHAMPRED_001990</name>
</gene>
<dbReference type="GO" id="GO:0051123">
    <property type="term" value="P:RNA polymerase II preinitiation complex assembly"/>
    <property type="evidence" value="ECO:0007669"/>
    <property type="project" value="TreeGrafter"/>
</dbReference>
<dbReference type="GO" id="GO:0046982">
    <property type="term" value="F:protein heterodimerization activity"/>
    <property type="evidence" value="ECO:0007669"/>
    <property type="project" value="InterPro"/>
</dbReference>
<keyword evidence="4" id="KW-0804">Transcription</keyword>
<feature type="region of interest" description="Disordered" evidence="6">
    <location>
        <begin position="186"/>
        <end position="247"/>
    </location>
</feature>
<proteinExistence type="inferred from homology"/>
<dbReference type="InterPro" id="IPR003162">
    <property type="entry name" value="TFIID-31"/>
</dbReference>
<dbReference type="InterPro" id="IPR051431">
    <property type="entry name" value="TFIID_subunit_9"/>
</dbReference>
<evidence type="ECO:0000256" key="6">
    <source>
        <dbReference type="SAM" id="MobiDB-lite"/>
    </source>
</evidence>
<keyword evidence="3" id="KW-0805">Transcription regulation</keyword>
<evidence type="ECO:0000313" key="7">
    <source>
        <dbReference type="EMBL" id="CAF9920147.1"/>
    </source>
</evidence>